<dbReference type="CDD" id="cd00105">
    <property type="entry name" value="KH-I"/>
    <property type="match status" value="1"/>
</dbReference>
<keyword evidence="1" id="KW-0677">Repeat</keyword>
<evidence type="ECO:0000259" key="4">
    <source>
        <dbReference type="SMART" id="SM00322"/>
    </source>
</evidence>
<gene>
    <name evidence="5" type="primary">PCBP4</name>
    <name evidence="5" type="ORF">GGI19_003447</name>
</gene>
<evidence type="ECO:0000256" key="3">
    <source>
        <dbReference type="SAM" id="MobiDB-lite"/>
    </source>
</evidence>
<feature type="compositionally biased region" description="Basic and acidic residues" evidence="3">
    <location>
        <begin position="326"/>
        <end position="343"/>
    </location>
</feature>
<dbReference type="Pfam" id="PF00013">
    <property type="entry name" value="KH_1"/>
    <property type="match status" value="3"/>
</dbReference>
<reference evidence="5" key="1">
    <citation type="submission" date="2022-07" db="EMBL/GenBank/DDBJ databases">
        <title>Phylogenomic reconstructions and comparative analyses of Kickxellomycotina fungi.</title>
        <authorList>
            <person name="Reynolds N.K."/>
            <person name="Stajich J.E."/>
            <person name="Barry K."/>
            <person name="Grigoriev I.V."/>
            <person name="Crous P."/>
            <person name="Smith M.E."/>
        </authorList>
    </citation>
    <scope>NUCLEOTIDE SEQUENCE</scope>
    <source>
        <strain evidence="5">BCRC 34297</strain>
    </source>
</reference>
<dbReference type="SUPFAM" id="SSF54791">
    <property type="entry name" value="Eukaryotic type KH-domain (KH-domain type I)"/>
    <property type="match status" value="3"/>
</dbReference>
<accession>A0A9W8GZN4</accession>
<feature type="domain" description="K Homology" evidence="4">
    <location>
        <begin position="191"/>
        <end position="263"/>
    </location>
</feature>
<feature type="region of interest" description="Disordered" evidence="3">
    <location>
        <begin position="284"/>
        <end position="406"/>
    </location>
</feature>
<evidence type="ECO:0000313" key="6">
    <source>
        <dbReference type="Proteomes" id="UP001140011"/>
    </source>
</evidence>
<keyword evidence="2" id="KW-0694">RNA-binding</keyword>
<dbReference type="InterPro" id="IPR004088">
    <property type="entry name" value="KH_dom_type_1"/>
</dbReference>
<dbReference type="PANTHER" id="PTHR10288">
    <property type="entry name" value="KH DOMAIN CONTAINING RNA BINDING PROTEIN"/>
    <property type="match status" value="1"/>
</dbReference>
<evidence type="ECO:0000256" key="1">
    <source>
        <dbReference type="ARBA" id="ARBA00022737"/>
    </source>
</evidence>
<dbReference type="EMBL" id="JANBUH010000229">
    <property type="protein sequence ID" value="KAJ2752993.1"/>
    <property type="molecule type" value="Genomic_DNA"/>
</dbReference>
<dbReference type="SMART" id="SM00322">
    <property type="entry name" value="KH"/>
    <property type="match status" value="3"/>
</dbReference>
<proteinExistence type="predicted"/>
<keyword evidence="6" id="KW-1185">Reference proteome</keyword>
<evidence type="ECO:0000256" key="2">
    <source>
        <dbReference type="PROSITE-ProRule" id="PRU00117"/>
    </source>
</evidence>
<dbReference type="Gene3D" id="3.30.1370.10">
    <property type="entry name" value="K Homology domain, type 1"/>
    <property type="match status" value="3"/>
</dbReference>
<feature type="domain" description="K Homology" evidence="4">
    <location>
        <begin position="405"/>
        <end position="475"/>
    </location>
</feature>
<comment type="caution">
    <text evidence="5">The sequence shown here is derived from an EMBL/GenBank/DDBJ whole genome shotgun (WGS) entry which is preliminary data.</text>
</comment>
<feature type="domain" description="K Homology" evidence="4">
    <location>
        <begin position="104"/>
        <end position="174"/>
    </location>
</feature>
<dbReference type="PROSITE" id="PS50084">
    <property type="entry name" value="KH_TYPE_1"/>
    <property type="match status" value="3"/>
</dbReference>
<dbReference type="Proteomes" id="UP001140011">
    <property type="component" value="Unassembled WGS sequence"/>
</dbReference>
<dbReference type="AlphaFoldDB" id="A0A9W8GZN4"/>
<organism evidence="5 6">
    <name type="scientific">Coemansia pectinata</name>
    <dbReference type="NCBI Taxonomy" id="1052879"/>
    <lineage>
        <taxon>Eukaryota</taxon>
        <taxon>Fungi</taxon>
        <taxon>Fungi incertae sedis</taxon>
        <taxon>Zoopagomycota</taxon>
        <taxon>Kickxellomycotina</taxon>
        <taxon>Kickxellomycetes</taxon>
        <taxon>Kickxellales</taxon>
        <taxon>Kickxellaceae</taxon>
        <taxon>Coemansia</taxon>
    </lineage>
</organism>
<dbReference type="InterPro" id="IPR036612">
    <property type="entry name" value="KH_dom_type_1_sf"/>
</dbReference>
<dbReference type="GO" id="GO:0003723">
    <property type="term" value="F:RNA binding"/>
    <property type="evidence" value="ECO:0007669"/>
    <property type="project" value="UniProtKB-UniRule"/>
</dbReference>
<dbReference type="InterPro" id="IPR004087">
    <property type="entry name" value="KH_dom"/>
</dbReference>
<name>A0A9W8GZN4_9FUNG</name>
<sequence>MTYLAEEHIRSRLGFTAAVAAEQFESDIELDSDSDTRLPRKGTARFDIRRINVDGVSHMPSHGSDGESTVASEELGFLRRPATPGSADADADADAATEFQGIASQLTVRLLFPPEDGGMLIGKDGCHINKLKASTTALWSIKGSNANQEDRVVVISGSAEGVVNAIQALTEHMDQQQQLTATLDSSRSASSPLTLRLLFPAGCIGFVMGPGGARVAKLRVDSKISRLHIYRDNISQADERVIEISGTKKALCQAVTLILRETGAVLAAQQSIATLYKPSRNGLRRLQSGDRAASSSELRADSYVPSSSKDHPRNRSQSLLGLGESDSSRDGADRPKQKRRMSDNSESDYWPSKRRVSEVSESGRSSNAAHHQGHTRRESPPQLKRRISRNPLVASNSGKRSIGENSKEEKLVIPDCVAGRLIGRKGSYLLSLETQSGAQITLSPRVPNMADRIVTVVGRIDDVNAACKLIKDSVQNFEDLEV</sequence>
<dbReference type="OrthoDB" id="442947at2759"/>
<evidence type="ECO:0000313" key="5">
    <source>
        <dbReference type="EMBL" id="KAJ2752993.1"/>
    </source>
</evidence>
<protein>
    <submittedName>
        <fullName evidence="5">Poly(RC)-binding protein 4</fullName>
    </submittedName>
</protein>